<evidence type="ECO:0000256" key="1">
    <source>
        <dbReference type="SAM" id="MobiDB-lite"/>
    </source>
</evidence>
<proteinExistence type="predicted"/>
<feature type="compositionally biased region" description="Basic and acidic residues" evidence="1">
    <location>
        <begin position="231"/>
        <end position="261"/>
    </location>
</feature>
<dbReference type="PROSITE" id="PS50846">
    <property type="entry name" value="HMA_2"/>
    <property type="match status" value="1"/>
</dbReference>
<feature type="region of interest" description="Disordered" evidence="1">
    <location>
        <begin position="231"/>
        <end position="266"/>
    </location>
</feature>
<evidence type="ECO:0000313" key="3">
    <source>
        <dbReference type="EMBL" id="KAK1683859.1"/>
    </source>
</evidence>
<comment type="caution">
    <text evidence="3">The sequence shown here is derived from an EMBL/GenBank/DDBJ whole genome shotgun (WGS) entry which is preliminary data.</text>
</comment>
<dbReference type="InterPro" id="IPR006121">
    <property type="entry name" value="HMA_dom"/>
</dbReference>
<dbReference type="PANTHER" id="PTHR46932">
    <property type="entry name" value="HEAVY METAL-ASSOCIATED ISOPRENYLATED PLANT PROTEIN 47"/>
    <property type="match status" value="1"/>
</dbReference>
<dbReference type="GO" id="GO:0046872">
    <property type="term" value="F:metal ion binding"/>
    <property type="evidence" value="ECO:0007669"/>
    <property type="project" value="InterPro"/>
</dbReference>
<feature type="domain" description="HMA" evidence="2">
    <location>
        <begin position="158"/>
        <end position="227"/>
    </location>
</feature>
<gene>
    <name evidence="3" type="ORF">QYE76_044707</name>
</gene>
<dbReference type="Gene3D" id="3.30.70.100">
    <property type="match status" value="1"/>
</dbReference>
<evidence type="ECO:0000259" key="2">
    <source>
        <dbReference type="PROSITE" id="PS50846"/>
    </source>
</evidence>
<sequence>MLPAAVLQLLVVLRRSEPDASGSTTASSSPIKAFFESLDLGKIAVDPLLSNHRGGGDWEWIFDDSALGRSAGSALDWLRRPRPSFSYCNDLFCNWIHGDLLNPIQFASWVARLLLWLLHVSPELLLAPSFNLRREALFTLPFDGKDAAGDGGKSIAGEQKIVIMVSMPCGKCRAKAMELAARTTGVISVAITGDYADRLEVIGDGVDLVCLVSCLRKKVGRAVILQVEPQVKDKKPEEKTKPAEKKSEEKTKPAEKSEEKTPQVPAHPLPQCFPGCYHCPPASQTMVVYDEPAACSIM</sequence>
<name>A0AAD8TJ88_LOLMU</name>
<evidence type="ECO:0000313" key="4">
    <source>
        <dbReference type="Proteomes" id="UP001231189"/>
    </source>
</evidence>
<protein>
    <recommendedName>
        <fullName evidence="2">HMA domain-containing protein</fullName>
    </recommendedName>
</protein>
<dbReference type="Proteomes" id="UP001231189">
    <property type="component" value="Unassembled WGS sequence"/>
</dbReference>
<reference evidence="3" key="1">
    <citation type="submission" date="2023-07" db="EMBL/GenBank/DDBJ databases">
        <title>A chromosome-level genome assembly of Lolium multiflorum.</title>
        <authorList>
            <person name="Chen Y."/>
            <person name="Copetti D."/>
            <person name="Kolliker R."/>
            <person name="Studer B."/>
        </authorList>
    </citation>
    <scope>NUCLEOTIDE SEQUENCE</scope>
    <source>
        <strain evidence="3">02402/16</strain>
        <tissue evidence="3">Leaf</tissue>
    </source>
</reference>
<accession>A0AAD8TJ88</accession>
<organism evidence="3 4">
    <name type="scientific">Lolium multiflorum</name>
    <name type="common">Italian ryegrass</name>
    <name type="synonym">Lolium perenne subsp. multiflorum</name>
    <dbReference type="NCBI Taxonomy" id="4521"/>
    <lineage>
        <taxon>Eukaryota</taxon>
        <taxon>Viridiplantae</taxon>
        <taxon>Streptophyta</taxon>
        <taxon>Embryophyta</taxon>
        <taxon>Tracheophyta</taxon>
        <taxon>Spermatophyta</taxon>
        <taxon>Magnoliopsida</taxon>
        <taxon>Liliopsida</taxon>
        <taxon>Poales</taxon>
        <taxon>Poaceae</taxon>
        <taxon>BOP clade</taxon>
        <taxon>Pooideae</taxon>
        <taxon>Poodae</taxon>
        <taxon>Poeae</taxon>
        <taxon>Poeae Chloroplast Group 2 (Poeae type)</taxon>
        <taxon>Loliodinae</taxon>
        <taxon>Loliinae</taxon>
        <taxon>Lolium</taxon>
    </lineage>
</organism>
<dbReference type="InterPro" id="IPR042885">
    <property type="entry name" value="HIPP47/16"/>
</dbReference>
<dbReference type="AlphaFoldDB" id="A0AAD8TJ88"/>
<keyword evidence="4" id="KW-1185">Reference proteome</keyword>
<dbReference type="PANTHER" id="PTHR46932:SF20">
    <property type="entry name" value="HMA DOMAIN-CONTAINING PROTEIN"/>
    <property type="match status" value="1"/>
</dbReference>
<dbReference type="EMBL" id="JAUUTY010000002">
    <property type="protein sequence ID" value="KAK1683859.1"/>
    <property type="molecule type" value="Genomic_DNA"/>
</dbReference>